<reference evidence="1 2" key="1">
    <citation type="journal article" date="2012" name="Nat. Biotechnol.">
        <title>Draft genome sequence of pigeonpea (Cajanus cajan), an orphan legume crop of resource-poor farmers.</title>
        <authorList>
            <person name="Varshney R.K."/>
            <person name="Chen W."/>
            <person name="Li Y."/>
            <person name="Bharti A.K."/>
            <person name="Saxena R.K."/>
            <person name="Schlueter J.A."/>
            <person name="Donoghue M.T."/>
            <person name="Azam S."/>
            <person name="Fan G."/>
            <person name="Whaley A.M."/>
            <person name="Farmer A.D."/>
            <person name="Sheridan J."/>
            <person name="Iwata A."/>
            <person name="Tuteja R."/>
            <person name="Penmetsa R.V."/>
            <person name="Wu W."/>
            <person name="Upadhyaya H.D."/>
            <person name="Yang S.P."/>
            <person name="Shah T."/>
            <person name="Saxena K.B."/>
            <person name="Michael T."/>
            <person name="McCombie W.R."/>
            <person name="Yang B."/>
            <person name="Zhang G."/>
            <person name="Yang H."/>
            <person name="Wang J."/>
            <person name="Spillane C."/>
            <person name="Cook D.R."/>
            <person name="May G.D."/>
            <person name="Xu X."/>
            <person name="Jackson S.A."/>
        </authorList>
    </citation>
    <scope>NUCLEOTIDE SEQUENCE [LARGE SCALE GENOMIC DNA]</scope>
    <source>
        <strain evidence="2">cv. Asha</strain>
    </source>
</reference>
<dbReference type="AlphaFoldDB" id="A0A151TQZ4"/>
<evidence type="ECO:0008006" key="3">
    <source>
        <dbReference type="Google" id="ProtNLM"/>
    </source>
</evidence>
<dbReference type="PANTHER" id="PTHR47126:SF3">
    <property type="entry name" value="5'-ADENYLYLSULFATE REDUCTASE-LIKE 5"/>
    <property type="match status" value="1"/>
</dbReference>
<proteinExistence type="predicted"/>
<dbReference type="PANTHER" id="PTHR47126">
    <property type="entry name" value="5'-ADENYLYLSULFATE REDUCTASE-LIKE 7"/>
    <property type="match status" value="1"/>
</dbReference>
<keyword evidence="2" id="KW-1185">Reference proteome</keyword>
<dbReference type="STRING" id="3821.A0A151TQZ4"/>
<dbReference type="EMBL" id="CM003605">
    <property type="protein sequence ID" value="KYP69440.1"/>
    <property type="molecule type" value="Genomic_DNA"/>
</dbReference>
<dbReference type="SUPFAM" id="SSF52833">
    <property type="entry name" value="Thioredoxin-like"/>
    <property type="match status" value="1"/>
</dbReference>
<dbReference type="InterPro" id="IPR044794">
    <property type="entry name" value="APRL5/7"/>
</dbReference>
<evidence type="ECO:0000313" key="1">
    <source>
        <dbReference type="EMBL" id="KYP69440.1"/>
    </source>
</evidence>
<organism evidence="1 2">
    <name type="scientific">Cajanus cajan</name>
    <name type="common">Pigeon pea</name>
    <name type="synonym">Cajanus indicus</name>
    <dbReference type="NCBI Taxonomy" id="3821"/>
    <lineage>
        <taxon>Eukaryota</taxon>
        <taxon>Viridiplantae</taxon>
        <taxon>Streptophyta</taxon>
        <taxon>Embryophyta</taxon>
        <taxon>Tracheophyta</taxon>
        <taxon>Spermatophyta</taxon>
        <taxon>Magnoliopsida</taxon>
        <taxon>eudicotyledons</taxon>
        <taxon>Gunneridae</taxon>
        <taxon>Pentapetalae</taxon>
        <taxon>rosids</taxon>
        <taxon>fabids</taxon>
        <taxon>Fabales</taxon>
        <taxon>Fabaceae</taxon>
        <taxon>Papilionoideae</taxon>
        <taxon>50 kb inversion clade</taxon>
        <taxon>NPAAA clade</taxon>
        <taxon>indigoferoid/millettioid clade</taxon>
        <taxon>Phaseoleae</taxon>
        <taxon>Cajanus</taxon>
    </lineage>
</organism>
<dbReference type="Proteomes" id="UP000075243">
    <property type="component" value="Chromosome 3"/>
</dbReference>
<name>A0A151TQZ4_CAJCA</name>
<sequence>MFPQVEHAALEQSSGLPSLYTKYGIHSIPAIILVNQTSRVRYHGQNNLNALVQFYERNTGLEARDYVVVGQLSNLMSDEHSTMKGLSLQEILIREPYLTLSIFFLCLRIVLFVFPAIKSGLQAFWTCYVPHLNLNFGQVMERILSVNDVQRIWTKLGQCKTRNFHHRARSIRVWVSSLSSVSLGDSSASYSYKQRGRCNW</sequence>
<evidence type="ECO:0000313" key="2">
    <source>
        <dbReference type="Proteomes" id="UP000075243"/>
    </source>
</evidence>
<dbReference type="OMA" id="CNHESEQ"/>
<protein>
    <recommendedName>
        <fullName evidence="3">Thioredoxin domain-containing protein</fullName>
    </recommendedName>
</protein>
<gene>
    <name evidence="1" type="ORF">KK1_008630</name>
</gene>
<dbReference type="InterPro" id="IPR036249">
    <property type="entry name" value="Thioredoxin-like_sf"/>
</dbReference>
<accession>A0A151TQZ4</accession>
<dbReference type="Gramene" id="C.cajan_08383.t">
    <property type="protein sequence ID" value="C.cajan_08383.t"/>
    <property type="gene ID" value="C.cajan_08383"/>
</dbReference>